<gene>
    <name evidence="2" type="ORF">C8D94_101445</name>
</gene>
<dbReference type="InterPro" id="IPR020018">
    <property type="entry name" value="Motility-assoc_lipoprot_GldH"/>
</dbReference>
<keyword evidence="3" id="KW-1185">Reference proteome</keyword>
<evidence type="ECO:0000313" key="3">
    <source>
        <dbReference type="Proteomes" id="UP000255317"/>
    </source>
</evidence>
<protein>
    <submittedName>
        <fullName evidence="2">Protein involved in gliding motility GldH</fullName>
    </submittedName>
</protein>
<organism evidence="2 3">
    <name type="scientific">Marinirhabdus gelatinilytica</name>
    <dbReference type="NCBI Taxonomy" id="1703343"/>
    <lineage>
        <taxon>Bacteria</taxon>
        <taxon>Pseudomonadati</taxon>
        <taxon>Bacteroidota</taxon>
        <taxon>Flavobacteriia</taxon>
        <taxon>Flavobacteriales</taxon>
        <taxon>Flavobacteriaceae</taxon>
    </lineage>
</organism>
<name>A0A370QJQ6_9FLAO</name>
<keyword evidence="1" id="KW-0732">Signal</keyword>
<dbReference type="OrthoDB" id="982482at2"/>
<accession>A0A370QJQ6</accession>
<evidence type="ECO:0000313" key="2">
    <source>
        <dbReference type="EMBL" id="RDK88571.1"/>
    </source>
</evidence>
<dbReference type="NCBIfam" id="TIGR03511">
    <property type="entry name" value="GldH_lipo"/>
    <property type="match status" value="1"/>
</dbReference>
<reference evidence="2 3" key="1">
    <citation type="submission" date="2018-07" db="EMBL/GenBank/DDBJ databases">
        <title>Genomic Encyclopedia of Type Strains, Phase IV (KMG-IV): sequencing the most valuable type-strain genomes for metagenomic binning, comparative biology and taxonomic classification.</title>
        <authorList>
            <person name="Goeker M."/>
        </authorList>
    </citation>
    <scope>NUCLEOTIDE SEQUENCE [LARGE SCALE GENOMIC DNA]</scope>
    <source>
        <strain evidence="2 3">DSM 101478</strain>
    </source>
</reference>
<dbReference type="Pfam" id="PF14109">
    <property type="entry name" value="GldH_lipo"/>
    <property type="match status" value="1"/>
</dbReference>
<dbReference type="PROSITE" id="PS51257">
    <property type="entry name" value="PROKAR_LIPOPROTEIN"/>
    <property type="match status" value="1"/>
</dbReference>
<dbReference type="AlphaFoldDB" id="A0A370QJQ6"/>
<feature type="signal peptide" evidence="1">
    <location>
        <begin position="1"/>
        <end position="24"/>
    </location>
</feature>
<feature type="chain" id="PRO_5016580426" evidence="1">
    <location>
        <begin position="25"/>
        <end position="162"/>
    </location>
</feature>
<dbReference type="RefSeq" id="WP_115122996.1">
    <property type="nucleotide sequence ID" value="NZ_QRAO01000001.1"/>
</dbReference>
<sequence>MRNLFAAILLVLFFVACDSTTVWSDTQSLPEGWDKDRNVVFTVPQLDSLKTYDVFINVRNTNEYPYNNLFLIAAIEFPHGKTITDTLEYRMAYPNGEWMGEGLGSVKENKLWFREGIQFSEKGNYNIILTQAVRNNGETQGVSQLPGITDVGISIEEATQSP</sequence>
<dbReference type="EMBL" id="QRAO01000001">
    <property type="protein sequence ID" value="RDK88571.1"/>
    <property type="molecule type" value="Genomic_DNA"/>
</dbReference>
<comment type="caution">
    <text evidence="2">The sequence shown here is derived from an EMBL/GenBank/DDBJ whole genome shotgun (WGS) entry which is preliminary data.</text>
</comment>
<evidence type="ECO:0000256" key="1">
    <source>
        <dbReference type="SAM" id="SignalP"/>
    </source>
</evidence>
<proteinExistence type="predicted"/>
<dbReference type="Proteomes" id="UP000255317">
    <property type="component" value="Unassembled WGS sequence"/>
</dbReference>